<protein>
    <recommendedName>
        <fullName evidence="3">DUF952 domain-containing protein</fullName>
    </recommendedName>
</protein>
<keyword evidence="2" id="KW-1185">Reference proteome</keyword>
<dbReference type="Proteomes" id="UP000003053">
    <property type="component" value="Unassembled WGS sequence"/>
</dbReference>
<dbReference type="Gene3D" id="3.20.170.20">
    <property type="entry name" value="Protein of unknown function DUF952"/>
    <property type="match status" value="1"/>
</dbReference>
<evidence type="ECO:0008006" key="3">
    <source>
        <dbReference type="Google" id="ProtNLM"/>
    </source>
</evidence>
<reference evidence="1 2" key="1">
    <citation type="submission" date="2006-02" db="EMBL/GenBank/DDBJ databases">
        <authorList>
            <person name="Murray A."/>
            <person name="Staley J."/>
            <person name="Ferriera S."/>
            <person name="Johnson J."/>
            <person name="Kravitz S."/>
            <person name="Halpern A."/>
            <person name="Remington K."/>
            <person name="Beeson K."/>
            <person name="Tran B."/>
            <person name="Rogers Y.-H."/>
            <person name="Friedman R."/>
            <person name="Venter J.C."/>
        </authorList>
    </citation>
    <scope>NUCLEOTIDE SEQUENCE [LARGE SCALE GENOMIC DNA]</scope>
    <source>
        <strain evidence="1 2">23-P</strain>
    </source>
</reference>
<dbReference type="EMBL" id="AAOG01000006">
    <property type="protein sequence ID" value="EAR11497.1"/>
    <property type="molecule type" value="Genomic_DNA"/>
</dbReference>
<evidence type="ECO:0000313" key="1">
    <source>
        <dbReference type="EMBL" id="EAR11497.1"/>
    </source>
</evidence>
<accession>A4C326</accession>
<dbReference type="PANTHER" id="PTHR34129">
    <property type="entry name" value="BLR1139 PROTEIN"/>
    <property type="match status" value="1"/>
</dbReference>
<dbReference type="InterPro" id="IPR009297">
    <property type="entry name" value="DUF952"/>
</dbReference>
<sequence>MLLDIYKILTIEQWEKAQETGQVKVPLDEKDGFIHLSTATQLAATLSFFFEDCETLILLELKQQEFKETLIFEAPSPKDTRNSPFPHLYAPLNIAQVSKVWEIERGAFLLPKEILLKAEHS</sequence>
<comment type="caution">
    <text evidence="1">The sequence shown here is derived from an EMBL/GenBank/DDBJ whole genome shotgun (WGS) entry which is preliminary data.</text>
</comment>
<dbReference type="OrthoDB" id="5638018at2"/>
<dbReference type="RefSeq" id="WP_004569848.1">
    <property type="nucleotide sequence ID" value="NZ_CH724148.1"/>
</dbReference>
<dbReference type="HOGENOM" id="CLU_129452_0_0_10"/>
<gene>
    <name evidence="1" type="ORF">PI23P_06136</name>
</gene>
<dbReference type="SUPFAM" id="SSF56399">
    <property type="entry name" value="ADP-ribosylation"/>
    <property type="match status" value="1"/>
</dbReference>
<dbReference type="AlphaFoldDB" id="A4C326"/>
<name>A4C326_9FLAO</name>
<dbReference type="eggNOG" id="COG3502">
    <property type="taxonomic scope" value="Bacteria"/>
</dbReference>
<organism evidence="1 2">
    <name type="scientific">Polaribacter irgensii 23-P</name>
    <dbReference type="NCBI Taxonomy" id="313594"/>
    <lineage>
        <taxon>Bacteria</taxon>
        <taxon>Pseudomonadati</taxon>
        <taxon>Bacteroidota</taxon>
        <taxon>Flavobacteriia</taxon>
        <taxon>Flavobacteriales</taxon>
        <taxon>Flavobacteriaceae</taxon>
    </lineage>
</organism>
<dbReference type="Pfam" id="PF06108">
    <property type="entry name" value="DUF952"/>
    <property type="match status" value="1"/>
</dbReference>
<evidence type="ECO:0000313" key="2">
    <source>
        <dbReference type="Proteomes" id="UP000003053"/>
    </source>
</evidence>
<proteinExistence type="predicted"/>
<dbReference type="PANTHER" id="PTHR34129:SF1">
    <property type="entry name" value="DUF952 DOMAIN-CONTAINING PROTEIN"/>
    <property type="match status" value="1"/>
</dbReference>